<dbReference type="PANTHER" id="PTHR47572:SF5">
    <property type="entry name" value="BLR2277 PROTEIN"/>
    <property type="match status" value="1"/>
</dbReference>
<dbReference type="GO" id="GO:0046872">
    <property type="term" value="F:metal ion binding"/>
    <property type="evidence" value="ECO:0007669"/>
    <property type="project" value="UniProtKB-KW"/>
</dbReference>
<dbReference type="InterPro" id="IPR013658">
    <property type="entry name" value="SGL"/>
</dbReference>
<name>A0AAW9RLB7_9HYPH</name>
<evidence type="ECO:0000256" key="1">
    <source>
        <dbReference type="PIRSR" id="PIRSR605511-1"/>
    </source>
</evidence>
<feature type="active site" description="Proton donor/acceptor" evidence="1">
    <location>
        <position position="224"/>
    </location>
</feature>
<accession>A0AAW9RLB7</accession>
<dbReference type="EMBL" id="JAZHOF010000002">
    <property type="protein sequence ID" value="MEJ8570586.1"/>
    <property type="molecule type" value="Genomic_DNA"/>
</dbReference>
<feature type="compositionally biased region" description="Basic and acidic residues" evidence="3">
    <location>
        <begin position="16"/>
        <end position="31"/>
    </location>
</feature>
<dbReference type="InterPro" id="IPR051262">
    <property type="entry name" value="SMP-30/CGR1_Lactonase"/>
</dbReference>
<keyword evidence="2" id="KW-0862">Zinc</keyword>
<keyword evidence="6" id="KW-1185">Reference proteome</keyword>
<dbReference type="Gene3D" id="2.120.10.30">
    <property type="entry name" value="TolB, C-terminal domain"/>
    <property type="match status" value="1"/>
</dbReference>
<dbReference type="Proteomes" id="UP001378188">
    <property type="component" value="Unassembled WGS sequence"/>
</dbReference>
<dbReference type="Pfam" id="PF08450">
    <property type="entry name" value="SGL"/>
    <property type="match status" value="1"/>
</dbReference>
<comment type="caution">
    <text evidence="5">The sequence shown here is derived from an EMBL/GenBank/DDBJ whole genome shotgun (WGS) entry which is preliminary data.</text>
</comment>
<dbReference type="InterPro" id="IPR011042">
    <property type="entry name" value="6-blade_b-propeller_TolB-like"/>
</dbReference>
<dbReference type="AlphaFoldDB" id="A0AAW9RLB7"/>
<evidence type="ECO:0000256" key="2">
    <source>
        <dbReference type="PIRSR" id="PIRSR605511-2"/>
    </source>
</evidence>
<sequence>MYAPPPETTTEVFTRLPDELRRDGHPSEWRDGQPGAQPPHSLLEGPSFDRDGNLWCVDIAFGRVFRITPGGEWHVVADYHGEPNGLKIHRDGRIFVADYRHGIVTVDPDTGKVTPVLERVRLERLKAVNDLVFDSAGNLYFTDQGLTGWQDPTGRVFRLRPDGRVDCLVDNVPSPNGLVLSLAEDALYVAVTRANAVWRLPFLADGTVAKVGTFIQMSGGGGPDGLALDEAGNLAVAHIGIGSVWLFSAQGEPIRRIRSSAGRHTTNMAYGGPERRDLYITESETGTILKARLDTPGRLMFSHTGAP</sequence>
<evidence type="ECO:0000313" key="6">
    <source>
        <dbReference type="Proteomes" id="UP001378188"/>
    </source>
</evidence>
<gene>
    <name evidence="5" type="ORF">V3328_03830</name>
</gene>
<dbReference type="PRINTS" id="PR01790">
    <property type="entry name" value="SMP30FAMILY"/>
</dbReference>
<feature type="domain" description="SMP-30/Gluconolactonase/LRE-like region" evidence="4">
    <location>
        <begin position="44"/>
        <end position="282"/>
    </location>
</feature>
<organism evidence="5 6">
    <name type="scientific">Microbaculum marinum</name>
    <dbReference type="NCBI Taxonomy" id="1764581"/>
    <lineage>
        <taxon>Bacteria</taxon>
        <taxon>Pseudomonadati</taxon>
        <taxon>Pseudomonadota</taxon>
        <taxon>Alphaproteobacteria</taxon>
        <taxon>Hyphomicrobiales</taxon>
        <taxon>Tepidamorphaceae</taxon>
        <taxon>Microbaculum</taxon>
    </lineage>
</organism>
<feature type="binding site" evidence="2">
    <location>
        <position position="44"/>
    </location>
    <ligand>
        <name>a divalent metal cation</name>
        <dbReference type="ChEBI" id="CHEBI:60240"/>
    </ligand>
</feature>
<dbReference type="SUPFAM" id="SSF63829">
    <property type="entry name" value="Calcium-dependent phosphotriesterase"/>
    <property type="match status" value="1"/>
</dbReference>
<evidence type="ECO:0000313" key="5">
    <source>
        <dbReference type="EMBL" id="MEJ8570586.1"/>
    </source>
</evidence>
<keyword evidence="2" id="KW-0479">Metal-binding</keyword>
<evidence type="ECO:0000256" key="3">
    <source>
        <dbReference type="SAM" id="MobiDB-lite"/>
    </source>
</evidence>
<feature type="binding site" evidence="2">
    <location>
        <position position="129"/>
    </location>
    <ligand>
        <name>substrate</name>
    </ligand>
</feature>
<reference evidence="5 6" key="1">
    <citation type="submission" date="2024-02" db="EMBL/GenBank/DDBJ databases">
        <title>Genome analysis and characterization of Microbaculum marinisediminis sp. nov., isolated from marine sediment.</title>
        <authorList>
            <person name="Du Z.-J."/>
            <person name="Ye Y.-Q."/>
            <person name="Zhang Z.-R."/>
            <person name="Yuan S.-M."/>
            <person name="Zhang X.-Y."/>
        </authorList>
    </citation>
    <scope>NUCLEOTIDE SEQUENCE [LARGE SCALE GENOMIC DNA]</scope>
    <source>
        <strain evidence="5 6">SDUM1044001</strain>
    </source>
</reference>
<proteinExistence type="predicted"/>
<feature type="binding site" evidence="2">
    <location>
        <position position="176"/>
    </location>
    <ligand>
        <name>a divalent metal cation</name>
        <dbReference type="ChEBI" id="CHEBI:60240"/>
    </ligand>
</feature>
<dbReference type="PANTHER" id="PTHR47572">
    <property type="entry name" value="LIPOPROTEIN-RELATED"/>
    <property type="match status" value="1"/>
</dbReference>
<protein>
    <submittedName>
        <fullName evidence="5">SMP-30/gluconolactonase/LRE family protein</fullName>
    </submittedName>
</protein>
<dbReference type="InterPro" id="IPR005511">
    <property type="entry name" value="SMP-30"/>
</dbReference>
<feature type="binding site" evidence="2">
    <location>
        <position position="224"/>
    </location>
    <ligand>
        <name>a divalent metal cation</name>
        <dbReference type="ChEBI" id="CHEBI:60240"/>
    </ligand>
</feature>
<dbReference type="RefSeq" id="WP_340328333.1">
    <property type="nucleotide sequence ID" value="NZ_JAZHOF010000002.1"/>
</dbReference>
<comment type="cofactor">
    <cofactor evidence="2">
        <name>Zn(2+)</name>
        <dbReference type="ChEBI" id="CHEBI:29105"/>
    </cofactor>
    <text evidence="2">Binds 1 divalent metal cation per subunit.</text>
</comment>
<feature type="region of interest" description="Disordered" evidence="3">
    <location>
        <begin position="1"/>
        <end position="44"/>
    </location>
</feature>
<evidence type="ECO:0000259" key="4">
    <source>
        <dbReference type="Pfam" id="PF08450"/>
    </source>
</evidence>